<evidence type="ECO:0000256" key="4">
    <source>
        <dbReference type="SAM" id="SignalP"/>
    </source>
</evidence>
<dbReference type="PANTHER" id="PTHR46847:SF1">
    <property type="entry name" value="D-ALLOSE-BINDING PERIPLASMIC PROTEIN-RELATED"/>
    <property type="match status" value="1"/>
</dbReference>
<dbReference type="PROSITE" id="PS51257">
    <property type="entry name" value="PROKAR_LIPOPROTEIN"/>
    <property type="match status" value="1"/>
</dbReference>
<organism evidence="6 7">
    <name type="scientific">Actinotignum sanguinis</name>
    <dbReference type="NCBI Taxonomy" id="1445614"/>
    <lineage>
        <taxon>Bacteria</taxon>
        <taxon>Bacillati</taxon>
        <taxon>Actinomycetota</taxon>
        <taxon>Actinomycetes</taxon>
        <taxon>Actinomycetales</taxon>
        <taxon>Actinomycetaceae</taxon>
        <taxon>Actinotignum</taxon>
    </lineage>
</organism>
<name>A0ABT5VBL1_9ACTO</name>
<evidence type="ECO:0000256" key="1">
    <source>
        <dbReference type="ARBA" id="ARBA00004196"/>
    </source>
</evidence>
<proteinExistence type="inferred from homology"/>
<evidence type="ECO:0000313" key="7">
    <source>
        <dbReference type="Proteomes" id="UP001219297"/>
    </source>
</evidence>
<evidence type="ECO:0000256" key="2">
    <source>
        <dbReference type="ARBA" id="ARBA00007639"/>
    </source>
</evidence>
<feature type="chain" id="PRO_5045214159" evidence="4">
    <location>
        <begin position="23"/>
        <end position="336"/>
    </location>
</feature>
<dbReference type="SUPFAM" id="SSF53822">
    <property type="entry name" value="Periplasmic binding protein-like I"/>
    <property type="match status" value="1"/>
</dbReference>
<dbReference type="Gene3D" id="3.40.50.2300">
    <property type="match status" value="2"/>
</dbReference>
<feature type="signal peptide" evidence="4">
    <location>
        <begin position="1"/>
        <end position="22"/>
    </location>
</feature>
<dbReference type="PANTHER" id="PTHR46847">
    <property type="entry name" value="D-ALLOSE-BINDING PERIPLASMIC PROTEIN-RELATED"/>
    <property type="match status" value="1"/>
</dbReference>
<dbReference type="InterPro" id="IPR028082">
    <property type="entry name" value="Peripla_BP_I"/>
</dbReference>
<evidence type="ECO:0000256" key="3">
    <source>
        <dbReference type="ARBA" id="ARBA00022729"/>
    </source>
</evidence>
<dbReference type="Proteomes" id="UP001219297">
    <property type="component" value="Unassembled WGS sequence"/>
</dbReference>
<reference evidence="6 7" key="1">
    <citation type="submission" date="2023-02" db="EMBL/GenBank/DDBJ databases">
        <title>Defining the Infant Male Urobiome and Moving Towards Mechanisms in Urobiome Research.</title>
        <authorList>
            <person name="Reasoner S."/>
            <person name="Flores V."/>
            <person name="Van Horn G."/>
            <person name="Morales G."/>
            <person name="Peard L."/>
            <person name="Abelson B."/>
            <person name="Manuel C."/>
            <person name="Lee J."/>
            <person name="Baker B."/>
            <person name="Williams T."/>
            <person name="Schmitz J."/>
            <person name="Clayton D."/>
            <person name="Hadjifrangiskou M."/>
        </authorList>
    </citation>
    <scope>NUCLEOTIDE SEQUENCE [LARGE SCALE GENOMIC DNA]</scope>
    <source>
        <strain evidence="6 7">AS1053</strain>
    </source>
</reference>
<comment type="caution">
    <text evidence="6">The sequence shown here is derived from an EMBL/GenBank/DDBJ whole genome shotgun (WGS) entry which is preliminary data.</text>
</comment>
<dbReference type="RefSeq" id="WP_274735238.1">
    <property type="nucleotide sequence ID" value="NZ_CAMXYX010000007.1"/>
</dbReference>
<keyword evidence="3 4" id="KW-0732">Signal</keyword>
<comment type="similarity">
    <text evidence="2">Belongs to the bacterial solute-binding protein 2 family.</text>
</comment>
<dbReference type="Pfam" id="PF13407">
    <property type="entry name" value="Peripla_BP_4"/>
    <property type="match status" value="1"/>
</dbReference>
<evidence type="ECO:0000313" key="6">
    <source>
        <dbReference type="EMBL" id="MDE1657063.1"/>
    </source>
</evidence>
<sequence length="336" mass="35158">MRKKLYATLGATALVATMGACGGVDTGTGENSGGTGETGKASIQIPEACNAENPYLAVLLPNQQNPYYVAMKRGFEEEGKAKGFNVEVQIANDDDANQLAQAQAMLQKNPCALALNPVKSEPAAAIVKAANDAGVPVFTVNIIVDPDALSAQGASVVQYVGANNHEGGVQMAEKVLADFGADAKLNIGYVTEPDELPVVQRDLGFREKMKSNPNAKDVAEVDGNVKPDDSLNVTSAMIQGNPDINVIFASTGPAAYGALQAVQASGKDIKVYGFCAAGETLTDAYPGCVAQEPEEYGRILVQQIAEYKQGKSVESELLQSLKQFEKGQTPGEGELG</sequence>
<accession>A0ABT5VBL1</accession>
<gene>
    <name evidence="6" type="ORF">PWJ81_08280</name>
</gene>
<comment type="subcellular location">
    <subcellularLocation>
        <location evidence="1">Cell envelope</location>
    </subcellularLocation>
</comment>
<dbReference type="InterPro" id="IPR025997">
    <property type="entry name" value="SBP_2_dom"/>
</dbReference>
<evidence type="ECO:0000259" key="5">
    <source>
        <dbReference type="Pfam" id="PF13407"/>
    </source>
</evidence>
<protein>
    <submittedName>
        <fullName evidence="6">Substrate-binding domain-containing protein</fullName>
    </submittedName>
</protein>
<dbReference type="EMBL" id="JARBHI010000022">
    <property type="protein sequence ID" value="MDE1657063.1"/>
    <property type="molecule type" value="Genomic_DNA"/>
</dbReference>
<keyword evidence="7" id="KW-1185">Reference proteome</keyword>
<feature type="domain" description="Periplasmic binding protein" evidence="5">
    <location>
        <begin position="57"/>
        <end position="311"/>
    </location>
</feature>